<reference evidence="24 25" key="1">
    <citation type="submission" date="2019-03" db="EMBL/GenBank/DDBJ databases">
        <title>Genomic Encyclopedia of Type Strains, Phase IV (KMG-IV): sequencing the most valuable type-strain genomes for metagenomic binning, comparative biology and taxonomic classification.</title>
        <authorList>
            <person name="Goeker M."/>
        </authorList>
    </citation>
    <scope>NUCLEOTIDE SEQUENCE [LARGE SCALE GENOMIC DNA]</scope>
    <source>
        <strain evidence="24 25">DSM 103792</strain>
    </source>
</reference>
<comment type="subcellular location">
    <subcellularLocation>
        <location evidence="1 19">Cell inner membrane</location>
    </subcellularLocation>
</comment>
<dbReference type="Pfam" id="PF14715">
    <property type="entry name" value="FixP_N"/>
    <property type="match status" value="1"/>
</dbReference>
<evidence type="ECO:0000256" key="6">
    <source>
        <dbReference type="ARBA" id="ARBA00022519"/>
    </source>
</evidence>
<evidence type="ECO:0000256" key="15">
    <source>
        <dbReference type="ARBA" id="ARBA00023002"/>
    </source>
</evidence>
<evidence type="ECO:0000256" key="7">
    <source>
        <dbReference type="ARBA" id="ARBA00022617"/>
    </source>
</evidence>
<dbReference type="Gene3D" id="6.10.280.130">
    <property type="match status" value="1"/>
</dbReference>
<accession>A0A4R6UFX0</accession>
<dbReference type="InterPro" id="IPR008168">
    <property type="entry name" value="Cyt_C_IC"/>
</dbReference>
<evidence type="ECO:0000256" key="19">
    <source>
        <dbReference type="PIRNR" id="PIRNR000006"/>
    </source>
</evidence>
<evidence type="ECO:0000313" key="24">
    <source>
        <dbReference type="EMBL" id="TDQ45690.1"/>
    </source>
</evidence>
<evidence type="ECO:0000256" key="21">
    <source>
        <dbReference type="PIRSR" id="PIRSR000006-2"/>
    </source>
</evidence>
<evidence type="ECO:0000256" key="1">
    <source>
        <dbReference type="ARBA" id="ARBA00004533"/>
    </source>
</evidence>
<dbReference type="PROSITE" id="PS51007">
    <property type="entry name" value="CYTC"/>
    <property type="match status" value="2"/>
</dbReference>
<evidence type="ECO:0000256" key="10">
    <source>
        <dbReference type="ARBA" id="ARBA00022723"/>
    </source>
</evidence>
<comment type="subunit">
    <text evidence="19">Component of the cbb3-type cytochrome c oxidase.</text>
</comment>
<keyword evidence="7 19" id="KW-0349">Heme</keyword>
<dbReference type="NCBIfam" id="TIGR00782">
    <property type="entry name" value="ccoP"/>
    <property type="match status" value="1"/>
</dbReference>
<keyword evidence="14 22" id="KW-1133">Transmembrane helix</keyword>
<dbReference type="GO" id="GO:0009055">
    <property type="term" value="F:electron transfer activity"/>
    <property type="evidence" value="ECO:0007669"/>
    <property type="project" value="InterPro"/>
</dbReference>
<keyword evidence="25" id="KW-1185">Reference proteome</keyword>
<comment type="function">
    <text evidence="19">C-type cytochrome. Part of the cbb3-type cytochrome c oxidase complex.</text>
</comment>
<keyword evidence="8 19" id="KW-0679">Respiratory chain</keyword>
<feature type="binding site" description="covalent" evidence="21">
    <location>
        <position position="226"/>
    </location>
    <ligand>
        <name>heme c</name>
        <dbReference type="ChEBI" id="CHEBI:61717"/>
        <label>2</label>
    </ligand>
</feature>
<comment type="cofactor">
    <cofactor evidence="19 21">
        <name>heme c</name>
        <dbReference type="ChEBI" id="CHEBI:61717"/>
    </cofactor>
    <text evidence="19 21">Binds 2 heme C groups per subunit.</text>
</comment>
<keyword evidence="10 19" id="KW-0479">Metal-binding</keyword>
<protein>
    <recommendedName>
        <fullName evidence="19">Cbb3-type cytochrome c oxidase subunit</fullName>
    </recommendedName>
</protein>
<dbReference type="GO" id="GO:1902600">
    <property type="term" value="P:proton transmembrane transport"/>
    <property type="evidence" value="ECO:0007669"/>
    <property type="project" value="UniProtKB-KW"/>
</dbReference>
<dbReference type="GO" id="GO:0006119">
    <property type="term" value="P:oxidative phosphorylation"/>
    <property type="evidence" value="ECO:0007669"/>
    <property type="project" value="UniProtKB-UniPathway"/>
</dbReference>
<evidence type="ECO:0000256" key="18">
    <source>
        <dbReference type="ARBA" id="ARBA00023136"/>
    </source>
</evidence>
<evidence type="ECO:0000256" key="3">
    <source>
        <dbReference type="ARBA" id="ARBA00006113"/>
    </source>
</evidence>
<evidence type="ECO:0000259" key="23">
    <source>
        <dbReference type="PROSITE" id="PS51007"/>
    </source>
</evidence>
<keyword evidence="12 19" id="KW-0375">Hydrogen ion transport</keyword>
<name>A0A4R6UFX0_9GAMM</name>
<keyword evidence="4 19" id="KW-0813">Transport</keyword>
<keyword evidence="16 19" id="KW-0408">Iron</keyword>
<keyword evidence="6 19" id="KW-0997">Cell inner membrane</keyword>
<dbReference type="RefSeq" id="WP_133592507.1">
    <property type="nucleotide sequence ID" value="NZ_CP037953.1"/>
</dbReference>
<feature type="binding site" description="axial binding residue" evidence="20">
    <location>
        <position position="227"/>
    </location>
    <ligand>
        <name>heme c</name>
        <dbReference type="ChEBI" id="CHEBI:61717"/>
        <label>2</label>
    </ligand>
    <ligandPart>
        <name>Fe</name>
        <dbReference type="ChEBI" id="CHEBI:18248"/>
    </ligandPart>
</feature>
<dbReference type="Pfam" id="PF13442">
    <property type="entry name" value="Cytochrome_CBB3"/>
    <property type="match status" value="2"/>
</dbReference>
<dbReference type="InterPro" id="IPR004678">
    <property type="entry name" value="Cyt_c_oxidase_cbb3_su3"/>
</dbReference>
<keyword evidence="5 19" id="KW-1003">Cell membrane</keyword>
<feature type="binding site" description="axial binding residue" evidence="20">
    <location>
        <position position="268"/>
    </location>
    <ligand>
        <name>heme c</name>
        <dbReference type="ChEBI" id="CHEBI:61717"/>
        <label>1</label>
    </ligand>
    <ligandPart>
        <name>Fe</name>
        <dbReference type="ChEBI" id="CHEBI:18248"/>
    </ligandPart>
</feature>
<comment type="similarity">
    <text evidence="3 19">Belongs to the CcoP / FixP family.</text>
</comment>
<evidence type="ECO:0000313" key="25">
    <source>
        <dbReference type="Proteomes" id="UP000295375"/>
    </source>
</evidence>
<keyword evidence="17 19" id="KW-0406">Ion transport</keyword>
<dbReference type="GO" id="GO:0005506">
    <property type="term" value="F:iron ion binding"/>
    <property type="evidence" value="ECO:0007669"/>
    <property type="project" value="InterPro"/>
</dbReference>
<dbReference type="Gene3D" id="1.10.760.10">
    <property type="entry name" value="Cytochrome c-like domain"/>
    <property type="match status" value="2"/>
</dbReference>
<dbReference type="GO" id="GO:0020037">
    <property type="term" value="F:heme binding"/>
    <property type="evidence" value="ECO:0007669"/>
    <property type="project" value="InterPro"/>
</dbReference>
<dbReference type="UniPathway" id="UPA00705"/>
<dbReference type="PANTHER" id="PTHR33751:SF1">
    <property type="entry name" value="CBB3-TYPE CYTOCHROME C OXIDASE SUBUNIT FIXP"/>
    <property type="match status" value="1"/>
</dbReference>
<dbReference type="AlphaFoldDB" id="A0A4R6UFX0"/>
<sequence length="297" mass="33182">MSLGVSLYIIAIVVLNIIGCWWLLVWTKNLKTDETDGKVNHAYDGIEEYNNPLPRWWLWLFYITIIFSVIYLLLYPGLGHFKGYLNWSQEGQYKEEVQKVNAVIEPMYNALAQRSIPDLAKDPEAIGMGQRLFGVNCAVCHGSDAQGTPGFPNLTDSDWLYGGKPEQIKQSILNGRTGMMPGFKETTDEKARIALRHYVLSLANRDHDRQLAEQGKDKFATLCAACHGAEGKGNDQLGAPNLTDNTWLYGGSHAAITDTIEHGRSGQMPAFEQLLGEERVHLLAAYVYSLSEQKASE</sequence>
<keyword evidence="11" id="KW-0677">Repeat</keyword>
<dbReference type="InterPro" id="IPR032858">
    <property type="entry name" value="CcoP_N"/>
</dbReference>
<evidence type="ECO:0000256" key="8">
    <source>
        <dbReference type="ARBA" id="ARBA00022660"/>
    </source>
</evidence>
<comment type="pathway">
    <text evidence="2 19">Energy metabolism; oxidative phosphorylation.</text>
</comment>
<feature type="domain" description="Cytochrome c" evidence="23">
    <location>
        <begin position="124"/>
        <end position="203"/>
    </location>
</feature>
<evidence type="ECO:0000256" key="5">
    <source>
        <dbReference type="ARBA" id="ARBA00022475"/>
    </source>
</evidence>
<keyword evidence="13 19" id="KW-0249">Electron transport</keyword>
<evidence type="ECO:0000256" key="11">
    <source>
        <dbReference type="ARBA" id="ARBA00022737"/>
    </source>
</evidence>
<feature type="transmembrane region" description="Helical" evidence="22">
    <location>
        <begin position="7"/>
        <end position="24"/>
    </location>
</feature>
<evidence type="ECO:0000256" key="12">
    <source>
        <dbReference type="ARBA" id="ARBA00022781"/>
    </source>
</evidence>
<feature type="binding site" description="covalent" evidence="21">
    <location>
        <position position="137"/>
    </location>
    <ligand>
        <name>heme c</name>
        <dbReference type="ChEBI" id="CHEBI:61717"/>
        <label>1</label>
    </ligand>
</feature>
<dbReference type="PIRSF" id="PIRSF000006">
    <property type="entry name" value="Cbb3-Cox_fixP"/>
    <property type="match status" value="1"/>
</dbReference>
<evidence type="ECO:0000256" key="9">
    <source>
        <dbReference type="ARBA" id="ARBA00022692"/>
    </source>
</evidence>
<dbReference type="InterPro" id="IPR036909">
    <property type="entry name" value="Cyt_c-like_dom_sf"/>
</dbReference>
<gene>
    <name evidence="24" type="ORF">EV696_11841</name>
</gene>
<evidence type="ECO:0000256" key="13">
    <source>
        <dbReference type="ARBA" id="ARBA00022982"/>
    </source>
</evidence>
<dbReference type="EMBL" id="SNYM01000018">
    <property type="protein sequence ID" value="TDQ45690.1"/>
    <property type="molecule type" value="Genomic_DNA"/>
</dbReference>
<dbReference type="InterPro" id="IPR038414">
    <property type="entry name" value="CcoP_N_sf"/>
</dbReference>
<organism evidence="24 25">
    <name type="scientific">Permianibacter aggregans</name>
    <dbReference type="NCBI Taxonomy" id="1510150"/>
    <lineage>
        <taxon>Bacteria</taxon>
        <taxon>Pseudomonadati</taxon>
        <taxon>Pseudomonadota</taxon>
        <taxon>Gammaproteobacteria</taxon>
        <taxon>Pseudomonadales</taxon>
        <taxon>Pseudomonadaceae</taxon>
        <taxon>Permianibacter</taxon>
    </lineage>
</organism>
<dbReference type="GO" id="GO:0005886">
    <property type="term" value="C:plasma membrane"/>
    <property type="evidence" value="ECO:0007669"/>
    <property type="project" value="UniProtKB-SubCell"/>
</dbReference>
<evidence type="ECO:0000256" key="17">
    <source>
        <dbReference type="ARBA" id="ARBA00023065"/>
    </source>
</evidence>
<dbReference type="InterPro" id="IPR050597">
    <property type="entry name" value="Cytochrome_c_Oxidase_Subunit"/>
</dbReference>
<evidence type="ECO:0000256" key="16">
    <source>
        <dbReference type="ARBA" id="ARBA00023004"/>
    </source>
</evidence>
<dbReference type="Proteomes" id="UP000295375">
    <property type="component" value="Unassembled WGS sequence"/>
</dbReference>
<dbReference type="InterPro" id="IPR009056">
    <property type="entry name" value="Cyt_c-like_dom"/>
</dbReference>
<evidence type="ECO:0000256" key="22">
    <source>
        <dbReference type="SAM" id="Phobius"/>
    </source>
</evidence>
<dbReference type="PRINTS" id="PR00605">
    <property type="entry name" value="CYTCHROMECIC"/>
</dbReference>
<feature type="domain" description="Cytochrome c" evidence="23">
    <location>
        <begin position="210"/>
        <end position="291"/>
    </location>
</feature>
<feature type="transmembrane region" description="Helical" evidence="22">
    <location>
        <begin position="56"/>
        <end position="75"/>
    </location>
</feature>
<dbReference type="PANTHER" id="PTHR33751">
    <property type="entry name" value="CBB3-TYPE CYTOCHROME C OXIDASE SUBUNIT FIXP"/>
    <property type="match status" value="1"/>
</dbReference>
<keyword evidence="9 22" id="KW-0812">Transmembrane</keyword>
<evidence type="ECO:0000256" key="4">
    <source>
        <dbReference type="ARBA" id="ARBA00022448"/>
    </source>
</evidence>
<dbReference type="GO" id="GO:0016491">
    <property type="term" value="F:oxidoreductase activity"/>
    <property type="evidence" value="ECO:0007669"/>
    <property type="project" value="UniProtKB-KW"/>
</dbReference>
<keyword evidence="15 19" id="KW-0560">Oxidoreductase</keyword>
<keyword evidence="18 19" id="KW-0472">Membrane</keyword>
<evidence type="ECO:0000256" key="20">
    <source>
        <dbReference type="PIRSR" id="PIRSR000006-1"/>
    </source>
</evidence>
<feature type="binding site" description="axial binding residue" evidence="20">
    <location>
        <position position="180"/>
    </location>
    <ligand>
        <name>heme c</name>
        <dbReference type="ChEBI" id="CHEBI:61717"/>
        <label>2</label>
    </ligand>
    <ligandPart>
        <name>Fe</name>
        <dbReference type="ChEBI" id="CHEBI:18248"/>
    </ligandPart>
</feature>
<dbReference type="SUPFAM" id="SSF46626">
    <property type="entry name" value="Cytochrome c"/>
    <property type="match status" value="2"/>
</dbReference>
<feature type="binding site" description="covalent" evidence="21">
    <location>
        <position position="223"/>
    </location>
    <ligand>
        <name>heme c</name>
        <dbReference type="ChEBI" id="CHEBI:61717"/>
        <label>2</label>
    </ligand>
</feature>
<evidence type="ECO:0000256" key="14">
    <source>
        <dbReference type="ARBA" id="ARBA00022989"/>
    </source>
</evidence>
<feature type="binding site" description="axial binding residue" evidence="20">
    <location>
        <position position="141"/>
    </location>
    <ligand>
        <name>heme c</name>
        <dbReference type="ChEBI" id="CHEBI:61717"/>
        <label>1</label>
    </ligand>
    <ligandPart>
        <name>Fe</name>
        <dbReference type="ChEBI" id="CHEBI:18248"/>
    </ligandPart>
</feature>
<dbReference type="OrthoDB" id="9811281at2"/>
<evidence type="ECO:0000256" key="2">
    <source>
        <dbReference type="ARBA" id="ARBA00004673"/>
    </source>
</evidence>
<comment type="caution">
    <text evidence="24">The sequence shown here is derived from an EMBL/GenBank/DDBJ whole genome shotgun (WGS) entry which is preliminary data.</text>
</comment>
<feature type="binding site" description="covalent" evidence="21">
    <location>
        <position position="140"/>
    </location>
    <ligand>
        <name>heme c</name>
        <dbReference type="ChEBI" id="CHEBI:61717"/>
        <label>1</label>
    </ligand>
</feature>
<proteinExistence type="inferred from homology"/>